<evidence type="ECO:0000259" key="3">
    <source>
        <dbReference type="PROSITE" id="PS50983"/>
    </source>
</evidence>
<comment type="caution">
    <text evidence="4">The sequence shown here is derived from an EMBL/GenBank/DDBJ whole genome shotgun (WGS) entry which is preliminary data.</text>
</comment>
<evidence type="ECO:0000313" key="5">
    <source>
        <dbReference type="Proteomes" id="UP001235760"/>
    </source>
</evidence>
<dbReference type="EMBL" id="JAUZEE010000003">
    <property type="protein sequence ID" value="MDP4300597.1"/>
    <property type="molecule type" value="Genomic_DNA"/>
</dbReference>
<reference evidence="4 5" key="1">
    <citation type="submission" date="2023-08" db="EMBL/GenBank/DDBJ databases">
        <authorList>
            <person name="Roldan D.M."/>
            <person name="Menes R.J."/>
        </authorList>
    </citation>
    <scope>NUCLEOTIDE SEQUENCE [LARGE SCALE GENOMIC DNA]</scope>
    <source>
        <strain evidence="4 5">CCM 2812</strain>
    </source>
</reference>
<accession>A0ABT9G2A7</accession>
<protein>
    <submittedName>
        <fullName evidence="4">Helical backbone metal receptor</fullName>
    </submittedName>
</protein>
<name>A0ABT9G2A7_LEPDI</name>
<evidence type="ECO:0000256" key="2">
    <source>
        <dbReference type="SAM" id="SignalP"/>
    </source>
</evidence>
<sequence length="276" mass="29558">MKRLLIGWLLLAAFIAGPAGAAEPRRIVSLLPSITEAVCALDACDRLVGVDRYSNWPASIAGLPRLGGMDDAQLERIVALRPDLVLAAPSTRVVERLSALGLRVVTLQAESQEDVRVALRRIATLLGRPERAETLWAAIEADLETAARRVPAHWRGRSVYFEIASTPHAAGAASFIGATLARLGLRNIVDPGMGPFPQLNPEFILRAGPDLVMAAAQPLAEMPRRPGWNRLAALASRQTCAFAPVPYDMLVRPGPRLGEGARLIADCLAALPAPAR</sequence>
<proteinExistence type="predicted"/>
<dbReference type="PANTHER" id="PTHR30535:SF34">
    <property type="entry name" value="MOLYBDATE-BINDING PROTEIN MOLA"/>
    <property type="match status" value="1"/>
</dbReference>
<organism evidence="4 5">
    <name type="scientific">Leptothrix discophora</name>
    <dbReference type="NCBI Taxonomy" id="89"/>
    <lineage>
        <taxon>Bacteria</taxon>
        <taxon>Pseudomonadati</taxon>
        <taxon>Pseudomonadota</taxon>
        <taxon>Betaproteobacteria</taxon>
        <taxon>Burkholderiales</taxon>
        <taxon>Sphaerotilaceae</taxon>
        <taxon>Leptothrix</taxon>
    </lineage>
</organism>
<keyword evidence="1 2" id="KW-0732">Signal</keyword>
<dbReference type="RefSeq" id="WP_305749143.1">
    <property type="nucleotide sequence ID" value="NZ_JAUZEE010000003.1"/>
</dbReference>
<feature type="chain" id="PRO_5046234576" evidence="2">
    <location>
        <begin position="22"/>
        <end position="276"/>
    </location>
</feature>
<evidence type="ECO:0000256" key="1">
    <source>
        <dbReference type="ARBA" id="ARBA00022729"/>
    </source>
</evidence>
<dbReference type="NCBIfam" id="NF038402">
    <property type="entry name" value="TroA_like"/>
    <property type="match status" value="1"/>
</dbReference>
<evidence type="ECO:0000313" key="4">
    <source>
        <dbReference type="EMBL" id="MDP4300597.1"/>
    </source>
</evidence>
<feature type="domain" description="Fe/B12 periplasmic-binding" evidence="3">
    <location>
        <begin position="26"/>
        <end position="276"/>
    </location>
</feature>
<feature type="signal peptide" evidence="2">
    <location>
        <begin position="1"/>
        <end position="21"/>
    </location>
</feature>
<gene>
    <name evidence="4" type="ORF">Q8X39_08110</name>
</gene>
<dbReference type="InterPro" id="IPR002491">
    <property type="entry name" value="ABC_transptr_periplasmic_BD"/>
</dbReference>
<dbReference type="InterPro" id="IPR054828">
    <property type="entry name" value="Vit_B12_bind_prot"/>
</dbReference>
<dbReference type="PROSITE" id="PS50983">
    <property type="entry name" value="FE_B12_PBP"/>
    <property type="match status" value="1"/>
</dbReference>
<dbReference type="InterPro" id="IPR050902">
    <property type="entry name" value="ABC_Transporter_SBP"/>
</dbReference>
<dbReference type="PANTHER" id="PTHR30535">
    <property type="entry name" value="VITAMIN B12-BINDING PROTEIN"/>
    <property type="match status" value="1"/>
</dbReference>
<dbReference type="Pfam" id="PF01497">
    <property type="entry name" value="Peripla_BP_2"/>
    <property type="match status" value="1"/>
</dbReference>
<dbReference type="Gene3D" id="3.40.50.1980">
    <property type="entry name" value="Nitrogenase molybdenum iron protein domain"/>
    <property type="match status" value="2"/>
</dbReference>
<dbReference type="Proteomes" id="UP001235760">
    <property type="component" value="Unassembled WGS sequence"/>
</dbReference>
<keyword evidence="5" id="KW-1185">Reference proteome</keyword>
<dbReference type="SUPFAM" id="SSF53807">
    <property type="entry name" value="Helical backbone' metal receptor"/>
    <property type="match status" value="1"/>
</dbReference>
<keyword evidence="4" id="KW-0675">Receptor</keyword>